<sequence>MSQPLAPRPTPAALAARPRRPQPIPARTEPERPPAAAGWDRAAYEASIRSSPQAPYGLHPVARLVGFLLAQYATDTGHLPANRVPAARQLARAAGIDDAKARASLNSLEHGDWIVRHRSVDADGHAQPAAITLTLPTH</sequence>
<feature type="compositionally biased region" description="Pro residues" evidence="1">
    <location>
        <begin position="1"/>
        <end position="10"/>
    </location>
</feature>
<name>A0ABT0UP97_9ACTN</name>
<dbReference type="EMBL" id="JAMQAW010000023">
    <property type="protein sequence ID" value="MCM2390166.1"/>
    <property type="molecule type" value="Genomic_DNA"/>
</dbReference>
<comment type="caution">
    <text evidence="2">The sequence shown here is derived from an EMBL/GenBank/DDBJ whole genome shotgun (WGS) entry which is preliminary data.</text>
</comment>
<proteinExistence type="predicted"/>
<protein>
    <submittedName>
        <fullName evidence="2">Uncharacterized protein</fullName>
    </submittedName>
</protein>
<accession>A0ABT0UP97</accession>
<gene>
    <name evidence="2" type="ORF">NBG84_18030</name>
</gene>
<evidence type="ECO:0000256" key="1">
    <source>
        <dbReference type="SAM" id="MobiDB-lite"/>
    </source>
</evidence>
<keyword evidence="3" id="KW-1185">Reference proteome</keyword>
<organism evidence="2 3">
    <name type="scientific">Streptomyces albipurpureus</name>
    <dbReference type="NCBI Taxonomy" id="2897419"/>
    <lineage>
        <taxon>Bacteria</taxon>
        <taxon>Bacillati</taxon>
        <taxon>Actinomycetota</taxon>
        <taxon>Actinomycetes</taxon>
        <taxon>Kitasatosporales</taxon>
        <taxon>Streptomycetaceae</taxon>
        <taxon>Streptomyces</taxon>
    </lineage>
</organism>
<evidence type="ECO:0000313" key="2">
    <source>
        <dbReference type="EMBL" id="MCM2390166.1"/>
    </source>
</evidence>
<reference evidence="2" key="1">
    <citation type="submission" date="2022-06" db="EMBL/GenBank/DDBJ databases">
        <title>Genome public.</title>
        <authorList>
            <person name="Sun Q."/>
        </authorList>
    </citation>
    <scope>NUCLEOTIDE SEQUENCE</scope>
    <source>
        <strain evidence="2">CWNU-1</strain>
    </source>
</reference>
<evidence type="ECO:0000313" key="3">
    <source>
        <dbReference type="Proteomes" id="UP001431429"/>
    </source>
</evidence>
<feature type="region of interest" description="Disordered" evidence="1">
    <location>
        <begin position="1"/>
        <end position="38"/>
    </location>
</feature>
<dbReference type="RefSeq" id="WP_250920495.1">
    <property type="nucleotide sequence ID" value="NZ_JAMQAW010000023.1"/>
</dbReference>
<dbReference type="Proteomes" id="UP001431429">
    <property type="component" value="Unassembled WGS sequence"/>
</dbReference>